<organism evidence="1 2">
    <name type="scientific">Tilletia horrida</name>
    <dbReference type="NCBI Taxonomy" id="155126"/>
    <lineage>
        <taxon>Eukaryota</taxon>
        <taxon>Fungi</taxon>
        <taxon>Dikarya</taxon>
        <taxon>Basidiomycota</taxon>
        <taxon>Ustilaginomycotina</taxon>
        <taxon>Exobasidiomycetes</taxon>
        <taxon>Tilletiales</taxon>
        <taxon>Tilletiaceae</taxon>
        <taxon>Tilletia</taxon>
    </lineage>
</organism>
<dbReference type="AlphaFoldDB" id="A0AAN6G9N0"/>
<dbReference type="EMBL" id="JAPDMQ010000405">
    <property type="protein sequence ID" value="KAK0525290.1"/>
    <property type="molecule type" value="Genomic_DNA"/>
</dbReference>
<evidence type="ECO:0000313" key="2">
    <source>
        <dbReference type="Proteomes" id="UP001176521"/>
    </source>
</evidence>
<evidence type="ECO:0000313" key="1">
    <source>
        <dbReference type="EMBL" id="KAK0525290.1"/>
    </source>
</evidence>
<protein>
    <submittedName>
        <fullName evidence="1">Uncharacterized protein</fullName>
    </submittedName>
</protein>
<dbReference type="Pfam" id="PF26128">
    <property type="entry name" value="Gad2"/>
    <property type="match status" value="1"/>
</dbReference>
<proteinExistence type="predicted"/>
<name>A0AAN6G9N0_9BASI</name>
<comment type="caution">
    <text evidence="1">The sequence shown here is derived from an EMBL/GenBank/DDBJ whole genome shotgun (WGS) entry which is preliminary data.</text>
</comment>
<dbReference type="PANTHER" id="PTHR43558:SF6">
    <property type="entry name" value="REDUCTASE, PUTATIVE (AFU_ORTHOLOGUE AFUA_3G10540)-RELATED"/>
    <property type="match status" value="1"/>
</dbReference>
<sequence>MLADPEHPEQTSFSVSRSASEEFSGVKAFCSARPGKAQVSTLSQFQKRFDAFCNGILEGFHLGHGCVVAGGAVVGCMLTPDGIDGRYSTSDVDIFIYSLTMKDANRKVQELERVLRKNIADFDARMCVVRTPTTITFTPKHPDASNNARKVQVVLTIYSCLDQLLANFDLGLCAVAYDGQDVRMLPRAVRTIITGYIPVHDCVQGVSAGRLLKYVRRGFAVLVPQIIFQNKNGEECGPDVRSVFDTATAEIRQLHETMNPNEHVSTFISRAGLKPKDEWTHSLSSLARLAAVWHILQVDAMAEHILFATCKGSSRLYDSYHQTFPLNFVGDEVEYMSMFHQMDALDQWSDSDSDNPSTVGIQAGVPYAVGRTVAEVTKPLLVSVILPMGLASALKKSSRYSLKIKSRTRMTSDNEGIQLQVCDWTIHPAAMWNPGPMHPAAPTIQLLKKASMLTTWAARRIGQGAPWVDLQYGRTFQRLLQHEFPHGVGGELHLRRWYKT</sequence>
<reference evidence="1" key="1">
    <citation type="journal article" date="2023" name="PhytoFront">
        <title>Draft Genome Resources of Seven Strains of Tilletia horrida, Causal Agent of Kernel Smut of Rice.</title>
        <authorList>
            <person name="Khanal S."/>
            <person name="Antony Babu S."/>
            <person name="Zhou X.G."/>
        </authorList>
    </citation>
    <scope>NUCLEOTIDE SEQUENCE</scope>
    <source>
        <strain evidence="1">TX3</strain>
    </source>
</reference>
<dbReference type="Proteomes" id="UP001176521">
    <property type="component" value="Unassembled WGS sequence"/>
</dbReference>
<keyword evidence="2" id="KW-1185">Reference proteome</keyword>
<gene>
    <name evidence="1" type="ORF">OC842_005548</name>
</gene>
<accession>A0AAN6G9N0</accession>
<dbReference type="PANTHER" id="PTHR43558">
    <property type="entry name" value="REDUCTASE, PUTATIVE (AFU_ORTHOLOGUE AFUA_3G10540)-RELATED"/>
    <property type="match status" value="1"/>
</dbReference>
<dbReference type="InterPro" id="IPR053354">
    <property type="entry name" value="MGDG_epimerase"/>
</dbReference>